<dbReference type="GO" id="GO:0030170">
    <property type="term" value="F:pyridoxal phosphate binding"/>
    <property type="evidence" value="ECO:0007669"/>
    <property type="project" value="TreeGrafter"/>
</dbReference>
<dbReference type="InterPro" id="IPR003437">
    <property type="entry name" value="GcvP"/>
</dbReference>
<protein>
    <recommendedName>
        <fullName evidence="7">Glycine cleavage system P protein</fullName>
        <ecNumber evidence="7">1.4.4.2</ecNumber>
    </recommendedName>
</protein>
<dbReference type="GO" id="GO:0016594">
    <property type="term" value="F:glycine binding"/>
    <property type="evidence" value="ECO:0007669"/>
    <property type="project" value="TreeGrafter"/>
</dbReference>
<dbReference type="AlphaFoldDB" id="A0A4Z2DAS4"/>
<dbReference type="NCBIfam" id="NF003346">
    <property type="entry name" value="PRK04366.1"/>
    <property type="match status" value="1"/>
</dbReference>
<dbReference type="GO" id="GO:0005960">
    <property type="term" value="C:glycine cleavage complex"/>
    <property type="evidence" value="ECO:0007669"/>
    <property type="project" value="TreeGrafter"/>
</dbReference>
<dbReference type="FunFam" id="3.40.640.10:FF:000005">
    <property type="entry name" value="Glycine dehydrogenase (decarboxylating), mitochondrial"/>
    <property type="match status" value="1"/>
</dbReference>
<evidence type="ECO:0000256" key="4">
    <source>
        <dbReference type="ARBA" id="ARBA00023002"/>
    </source>
</evidence>
<comment type="subcellular location">
    <subcellularLocation>
        <location evidence="7">Mitochondrion</location>
    </subcellularLocation>
</comment>
<comment type="subunit">
    <text evidence="7">The glycine cleavage system is composed of four proteins: P, T, L and H.</text>
</comment>
<feature type="domain" description="Glycine cleavage system P-protein N-terminal" evidence="8">
    <location>
        <begin position="67"/>
        <end position="502"/>
    </location>
</feature>
<dbReference type="GO" id="GO:0004375">
    <property type="term" value="F:glycine dehydrogenase (decarboxylating) activity"/>
    <property type="evidence" value="ECO:0007669"/>
    <property type="project" value="UniProtKB-UniRule"/>
</dbReference>
<name>A0A4Z2DAS4_SCHJA</name>
<comment type="cofactor">
    <cofactor evidence="1 6 7">
        <name>pyridoxal 5'-phosphate</name>
        <dbReference type="ChEBI" id="CHEBI:597326"/>
    </cofactor>
</comment>
<gene>
    <name evidence="10" type="ORF">EWB00_003081</name>
</gene>
<evidence type="ECO:0000256" key="6">
    <source>
        <dbReference type="PIRSR" id="PIRSR603437-50"/>
    </source>
</evidence>
<comment type="similarity">
    <text evidence="2 7">Belongs to the GcvP family.</text>
</comment>
<dbReference type="InterPro" id="IPR015422">
    <property type="entry name" value="PyrdxlP-dep_Trfase_small"/>
</dbReference>
<dbReference type="FunFam" id="3.40.640.10:FF:000007">
    <property type="entry name" value="glycine dehydrogenase (Decarboxylating), mitochondrial"/>
    <property type="match status" value="1"/>
</dbReference>
<evidence type="ECO:0000256" key="5">
    <source>
        <dbReference type="ARBA" id="ARBA00049026"/>
    </source>
</evidence>
<reference evidence="10 11" key="1">
    <citation type="submission" date="2019-03" db="EMBL/GenBank/DDBJ databases">
        <title>An improved genome assembly of the fluke Schistosoma japonicum.</title>
        <authorList>
            <person name="Hu W."/>
            <person name="Luo F."/>
            <person name="Yin M."/>
            <person name="Mo X."/>
            <person name="Sun C."/>
            <person name="Wu Q."/>
            <person name="Zhu B."/>
            <person name="Xiang M."/>
            <person name="Wang J."/>
            <person name="Wang Y."/>
            <person name="Zhang T."/>
            <person name="Xu B."/>
            <person name="Zheng H."/>
            <person name="Feng Z."/>
        </authorList>
    </citation>
    <scope>NUCLEOTIDE SEQUENCE [LARGE SCALE GENOMIC DNA]</scope>
    <source>
        <strain evidence="10">HuSjv2</strain>
        <tissue evidence="10">Worms</tissue>
    </source>
</reference>
<dbReference type="EMBL" id="SKCS01000197">
    <property type="protein sequence ID" value="TNN13280.1"/>
    <property type="molecule type" value="Genomic_DNA"/>
</dbReference>
<dbReference type="InterPro" id="IPR049315">
    <property type="entry name" value="GDC-P_N"/>
</dbReference>
<comment type="function">
    <text evidence="7">The glycine cleavage system catalyzes the degradation of glycine.</text>
</comment>
<evidence type="ECO:0000256" key="7">
    <source>
        <dbReference type="RuleBase" id="RU364056"/>
    </source>
</evidence>
<evidence type="ECO:0000256" key="3">
    <source>
        <dbReference type="ARBA" id="ARBA00022898"/>
    </source>
</evidence>
<dbReference type="CDD" id="cd00613">
    <property type="entry name" value="GDC-P"/>
    <property type="match status" value="1"/>
</dbReference>
<dbReference type="GO" id="GO:0019464">
    <property type="term" value="P:glycine decarboxylation via glycine cleavage system"/>
    <property type="evidence" value="ECO:0007669"/>
    <property type="project" value="TreeGrafter"/>
</dbReference>
<evidence type="ECO:0000256" key="1">
    <source>
        <dbReference type="ARBA" id="ARBA00001933"/>
    </source>
</evidence>
<dbReference type="PANTHER" id="PTHR11773">
    <property type="entry name" value="GLYCINE DEHYDROGENASE, DECARBOXYLATING"/>
    <property type="match status" value="1"/>
</dbReference>
<keyword evidence="3 6" id="KW-0663">Pyridoxal phosphate</keyword>
<evidence type="ECO:0000256" key="2">
    <source>
        <dbReference type="ARBA" id="ARBA00010756"/>
    </source>
</evidence>
<proteinExistence type="inferred from homology"/>
<feature type="modified residue" description="N6-(pyridoxal phosphate)lysine" evidence="6">
    <location>
        <position position="764"/>
    </location>
</feature>
<keyword evidence="11" id="KW-1185">Reference proteome</keyword>
<dbReference type="Gene3D" id="3.40.640.10">
    <property type="entry name" value="Type I PLP-dependent aspartate aminotransferase-like (Major domain)"/>
    <property type="match status" value="2"/>
</dbReference>
<dbReference type="GO" id="GO:0005739">
    <property type="term" value="C:mitochondrion"/>
    <property type="evidence" value="ECO:0007669"/>
    <property type="project" value="UniProtKB-SubCell"/>
</dbReference>
<dbReference type="Gene3D" id="3.90.1150.10">
    <property type="entry name" value="Aspartate Aminotransferase, domain 1"/>
    <property type="match status" value="2"/>
</dbReference>
<dbReference type="InterPro" id="IPR015421">
    <property type="entry name" value="PyrdxlP-dep_Trfase_major"/>
</dbReference>
<dbReference type="Pfam" id="PF02347">
    <property type="entry name" value="GDC-P"/>
    <property type="match status" value="2"/>
</dbReference>
<dbReference type="NCBIfam" id="TIGR00461">
    <property type="entry name" value="gcvP"/>
    <property type="match status" value="1"/>
</dbReference>
<dbReference type="SUPFAM" id="SSF53383">
    <property type="entry name" value="PLP-dependent transferases"/>
    <property type="match status" value="2"/>
</dbReference>
<evidence type="ECO:0000259" key="9">
    <source>
        <dbReference type="Pfam" id="PF21478"/>
    </source>
</evidence>
<feature type="domain" description="Glycine cleavage system P-protein N-terminal" evidence="8">
    <location>
        <begin position="539"/>
        <end position="799"/>
    </location>
</feature>
<dbReference type="InterPro" id="IPR015424">
    <property type="entry name" value="PyrdxlP-dep_Trfase"/>
</dbReference>
<accession>A0A4Z2DAS4</accession>
<organism evidence="10 11">
    <name type="scientific">Schistosoma japonicum</name>
    <name type="common">Blood fluke</name>
    <dbReference type="NCBI Taxonomy" id="6182"/>
    <lineage>
        <taxon>Eukaryota</taxon>
        <taxon>Metazoa</taxon>
        <taxon>Spiralia</taxon>
        <taxon>Lophotrochozoa</taxon>
        <taxon>Platyhelminthes</taxon>
        <taxon>Trematoda</taxon>
        <taxon>Digenea</taxon>
        <taxon>Strigeidida</taxon>
        <taxon>Schistosomatoidea</taxon>
        <taxon>Schistosomatidae</taxon>
        <taxon>Schistosoma</taxon>
    </lineage>
</organism>
<evidence type="ECO:0000313" key="10">
    <source>
        <dbReference type="EMBL" id="TNN13280.1"/>
    </source>
</evidence>
<keyword evidence="4 7" id="KW-0560">Oxidoreductase</keyword>
<sequence length="1040" mass="116072">MLWGKLSFVQCNLLHCNFIQTLCHQCQLLRIRTVSRSPYLRIHSLSSGSDISDIDAKPESPEADFVDRHIGPSQQDINHMLQFCGFNRIEDFIAKVIPEDILLKRDLKLENQTSEAELIKRLKLLMNKNEVWRSYIGQGYYGTITPSVIQRNIFENPGWYTAYTPYQPEISQGRLESLFNYQTMVSDLTGLPRANASLLDEGTASAEAMCLSVRYTKRKRFLLDKRCHPQTIDIVTSRAKSLDIEIEIVSTDNVDHVKELINTRQFAGYLLQYPDTEGNIWDEKIRVIAELTKSNKMLLITATDLLALTLIESPGGLGANIAVGSSQRFGIPMGFGGPHAAFISSDEALTRLLPGRIVGLSKDAMNQPAYRLALQTREQHIRRDKATSNICTAQALLANMASFYAVYHGPEGLKKIASRIHRNTLRLVAALENAGYKIANQTAVFDTIKVLPASKQNNLRSIRRKAFEKRINLLYYPNDEAIGVSVDETLTFEDFNDLMYIFEATCINPKKHLIFAINTHPNLMRKGGYLTHPVFNSFHSETELLRYMKRLENKDVSLAHSMIPLGSCTMKLNGTTELLACSWDSVNKLHPFVPKNQVTGYLELIAQLENDIKEITGYDYVSLAPNSGAQGEYSGLMAIKGYLGSKGEHKRTICLIPTSAHGTNPASAQMAGMIVKHVQTTKNGCLDLNHLEEQISLHKDSLAAIMITYPSTFGVFDSDIPKVCEMIHEAGGQVYMDGANLNAQVGLCRPADIGSDVSHINLHKTFSIPHGGGGPGCGPVCVKSHLAPFLPQHYLCGYTCVNSTGKEISVEDKSLYRYAVCSAPFGSASLFPISWAYMKLLGPKGVRRASQVALLNANYMLKRLKDYYNIHYVNNAGMCAHEFIIDCSQFSKHDINVNDIAKRLMDYGFHSPTMSWPATSSLMIEPTESESKAECDRLCDALILIKREIDKVITGKWDAGCNPLKLAPHTMETVMASTWNRPYTREDAAFPAPWQNLKDGSPNRLSKLWPTVARLNDAYGDQHLVCTCQPLLGNETSYKI</sequence>
<dbReference type="InterPro" id="IPR020581">
    <property type="entry name" value="GDC_P"/>
</dbReference>
<dbReference type="PANTHER" id="PTHR11773:SF1">
    <property type="entry name" value="GLYCINE DEHYDROGENASE (DECARBOXYLATING), MITOCHONDRIAL"/>
    <property type="match status" value="1"/>
</dbReference>
<keyword evidence="7" id="KW-0496">Mitochondrion</keyword>
<dbReference type="Proteomes" id="UP000311919">
    <property type="component" value="Unassembled WGS sequence"/>
</dbReference>
<dbReference type="EC" id="1.4.4.2" evidence="7"/>
<evidence type="ECO:0000259" key="8">
    <source>
        <dbReference type="Pfam" id="PF02347"/>
    </source>
</evidence>
<dbReference type="STRING" id="6182.A0A4Z2DAS4"/>
<evidence type="ECO:0000313" key="11">
    <source>
        <dbReference type="Proteomes" id="UP000311919"/>
    </source>
</evidence>
<dbReference type="InterPro" id="IPR049316">
    <property type="entry name" value="GDC-P_C"/>
</dbReference>
<dbReference type="OrthoDB" id="6537869at2759"/>
<keyword evidence="7" id="KW-0809">Transit peptide</keyword>
<feature type="domain" description="Glycine dehydrogenase C-terminal" evidence="9">
    <location>
        <begin position="849"/>
        <end position="969"/>
    </location>
</feature>
<comment type="caution">
    <text evidence="10">The sequence shown here is derived from an EMBL/GenBank/DDBJ whole genome shotgun (WGS) entry which is preliminary data.</text>
</comment>
<dbReference type="Pfam" id="PF21478">
    <property type="entry name" value="GcvP2_C"/>
    <property type="match status" value="1"/>
</dbReference>
<comment type="catalytic activity">
    <reaction evidence="5 7">
        <text>N(6)-[(R)-lipoyl]-L-lysyl-[glycine-cleavage complex H protein] + glycine + H(+) = N(6)-[(R)-S(8)-aminomethyldihydrolipoyl]-L-lysyl-[glycine-cleavage complex H protein] + CO2</text>
        <dbReference type="Rhea" id="RHEA:24304"/>
        <dbReference type="Rhea" id="RHEA-COMP:10494"/>
        <dbReference type="Rhea" id="RHEA-COMP:10495"/>
        <dbReference type="ChEBI" id="CHEBI:15378"/>
        <dbReference type="ChEBI" id="CHEBI:16526"/>
        <dbReference type="ChEBI" id="CHEBI:57305"/>
        <dbReference type="ChEBI" id="CHEBI:83099"/>
        <dbReference type="ChEBI" id="CHEBI:83143"/>
        <dbReference type="EC" id="1.4.4.2"/>
    </reaction>
</comment>